<accession>A0A9W6WC97</accession>
<proteinExistence type="predicted"/>
<keyword evidence="3" id="KW-1185">Reference proteome</keyword>
<dbReference type="AlphaFoldDB" id="A0A9W6WC97"/>
<evidence type="ECO:0000313" key="2">
    <source>
        <dbReference type="EMBL" id="GLZ81424.1"/>
    </source>
</evidence>
<evidence type="ECO:0000313" key="3">
    <source>
        <dbReference type="Proteomes" id="UP001165079"/>
    </source>
</evidence>
<dbReference type="EMBL" id="BSTX01000005">
    <property type="protein sequence ID" value="GLZ81424.1"/>
    <property type="molecule type" value="Genomic_DNA"/>
</dbReference>
<feature type="region of interest" description="Disordered" evidence="1">
    <location>
        <begin position="118"/>
        <end position="144"/>
    </location>
</feature>
<comment type="caution">
    <text evidence="2">The sequence shown here is derived from an EMBL/GenBank/DDBJ whole genome shotgun (WGS) entry which is preliminary data.</text>
</comment>
<evidence type="ECO:0000256" key="1">
    <source>
        <dbReference type="SAM" id="MobiDB-lite"/>
    </source>
</evidence>
<gene>
    <name evidence="2" type="ORF">Afil01_62310</name>
</gene>
<protein>
    <submittedName>
        <fullName evidence="2">Uncharacterized protein</fullName>
    </submittedName>
</protein>
<dbReference type="Proteomes" id="UP001165079">
    <property type="component" value="Unassembled WGS sequence"/>
</dbReference>
<dbReference type="RefSeq" id="WP_285666876.1">
    <property type="nucleotide sequence ID" value="NZ_BSTX01000005.1"/>
</dbReference>
<reference evidence="2" key="1">
    <citation type="submission" date="2023-03" db="EMBL/GenBank/DDBJ databases">
        <title>Actinorhabdospora filicis NBRC 111898.</title>
        <authorList>
            <person name="Ichikawa N."/>
            <person name="Sato H."/>
            <person name="Tonouchi N."/>
        </authorList>
    </citation>
    <scope>NUCLEOTIDE SEQUENCE</scope>
    <source>
        <strain evidence="2">NBRC 111898</strain>
    </source>
</reference>
<sequence length="144" mass="15822">MAPFFDPKKHLNHTALLIEPRSIARDVPSVYMGEETRRDEVTARVTVFATMDELRAGSPASDSVQKITHRMLAADASRLIGGAFPTVVASLEPKRKGFVWRAPSSQVAQLLKAYYDKRGASQPDPVPSFDEPPAAPAFDDEPPF</sequence>
<name>A0A9W6WC97_9ACTN</name>
<organism evidence="2 3">
    <name type="scientific">Actinorhabdospora filicis</name>
    <dbReference type="NCBI Taxonomy" id="1785913"/>
    <lineage>
        <taxon>Bacteria</taxon>
        <taxon>Bacillati</taxon>
        <taxon>Actinomycetota</taxon>
        <taxon>Actinomycetes</taxon>
        <taxon>Micromonosporales</taxon>
        <taxon>Micromonosporaceae</taxon>
        <taxon>Actinorhabdospora</taxon>
    </lineage>
</organism>